<dbReference type="AlphaFoldDB" id="A0A445M951"/>
<feature type="transmembrane region" description="Helical" evidence="1">
    <location>
        <begin position="52"/>
        <end position="68"/>
    </location>
</feature>
<gene>
    <name evidence="2" type="ORF">BHM03_00001350</name>
</gene>
<evidence type="ECO:0000256" key="1">
    <source>
        <dbReference type="SAM" id="Phobius"/>
    </source>
</evidence>
<name>A0A445M951_ENSVE</name>
<sequence>MRPPPYPHDLLTCPLFVVVQQPLTSVLPKAVPPTLSLKPPPSISLAFVDTKSILALALPMVLTALLLYSRSMISMLFLGRLGDLLSPEAPSPSASLT</sequence>
<reference evidence="2" key="1">
    <citation type="journal article" date="2018" name="Data Brief">
        <title>Genome sequence data from 17 accessions of Ensete ventricosum, a staple food crop for millions in Ethiopia.</title>
        <authorList>
            <person name="Yemataw Z."/>
            <person name="Muzemil S."/>
            <person name="Ambachew D."/>
            <person name="Tripathi L."/>
            <person name="Tesfaye K."/>
            <person name="Chala A."/>
            <person name="Farbos A."/>
            <person name="O'Neill P."/>
            <person name="Moore K."/>
            <person name="Grant M."/>
            <person name="Studholme D.J."/>
        </authorList>
    </citation>
    <scope>NUCLEOTIDE SEQUENCE [LARGE SCALE GENOMIC DNA]</scope>
    <source>
        <tissue evidence="2">Leaf</tissue>
    </source>
</reference>
<organism evidence="2">
    <name type="scientific">Ensete ventricosum</name>
    <name type="common">Abyssinian banana</name>
    <name type="synonym">Musa ensete</name>
    <dbReference type="NCBI Taxonomy" id="4639"/>
    <lineage>
        <taxon>Eukaryota</taxon>
        <taxon>Viridiplantae</taxon>
        <taxon>Streptophyta</taxon>
        <taxon>Embryophyta</taxon>
        <taxon>Tracheophyta</taxon>
        <taxon>Spermatophyta</taxon>
        <taxon>Magnoliopsida</taxon>
        <taxon>Liliopsida</taxon>
        <taxon>Zingiberales</taxon>
        <taxon>Musaceae</taxon>
        <taxon>Ensete</taxon>
    </lineage>
</organism>
<proteinExistence type="predicted"/>
<dbReference type="Proteomes" id="UP000290560">
    <property type="component" value="Unassembled WGS sequence"/>
</dbReference>
<accession>A0A445M951</accession>
<protein>
    <submittedName>
        <fullName evidence="2">Uncharacterized protein</fullName>
    </submittedName>
</protein>
<keyword evidence="1" id="KW-0812">Transmembrane</keyword>
<evidence type="ECO:0000313" key="2">
    <source>
        <dbReference type="EMBL" id="RZR70770.1"/>
    </source>
</evidence>
<dbReference type="EMBL" id="KV875459">
    <property type="protein sequence ID" value="RZR70770.1"/>
    <property type="molecule type" value="Genomic_DNA"/>
</dbReference>
<keyword evidence="1" id="KW-1133">Transmembrane helix</keyword>
<keyword evidence="1" id="KW-0472">Membrane</keyword>